<feature type="transmembrane region" description="Helical" evidence="1">
    <location>
        <begin position="68"/>
        <end position="88"/>
    </location>
</feature>
<evidence type="ECO:0000256" key="1">
    <source>
        <dbReference type="SAM" id="Phobius"/>
    </source>
</evidence>
<protein>
    <submittedName>
        <fullName evidence="2">Uncharacterized protein</fullName>
    </submittedName>
</protein>
<evidence type="ECO:0000313" key="3">
    <source>
        <dbReference type="Proteomes" id="UP001164803"/>
    </source>
</evidence>
<keyword evidence="1" id="KW-1133">Transmembrane helix</keyword>
<dbReference type="EMBL" id="CP104064">
    <property type="protein sequence ID" value="WAH36956.1"/>
    <property type="molecule type" value="Genomic_DNA"/>
</dbReference>
<evidence type="ECO:0000313" key="2">
    <source>
        <dbReference type="EMBL" id="WAH36956.1"/>
    </source>
</evidence>
<keyword evidence="1" id="KW-0472">Membrane</keyword>
<feature type="transmembrane region" description="Helical" evidence="1">
    <location>
        <begin position="20"/>
        <end position="48"/>
    </location>
</feature>
<gene>
    <name evidence="2" type="ORF">NZD86_22815</name>
</gene>
<reference evidence="2" key="1">
    <citation type="submission" date="2022-08" db="EMBL/GenBank/DDBJ databases">
        <title>Alicyclobacillus dauci DSM2870, complete genome.</title>
        <authorList>
            <person name="Wang Q."/>
            <person name="Cai R."/>
            <person name="Wang Z."/>
        </authorList>
    </citation>
    <scope>NUCLEOTIDE SEQUENCE</scope>
    <source>
        <strain evidence="2">DSM 28700</strain>
    </source>
</reference>
<proteinExistence type="predicted"/>
<keyword evidence="3" id="KW-1185">Reference proteome</keyword>
<organism evidence="2 3">
    <name type="scientific">Alicyclobacillus dauci</name>
    <dbReference type="NCBI Taxonomy" id="1475485"/>
    <lineage>
        <taxon>Bacteria</taxon>
        <taxon>Bacillati</taxon>
        <taxon>Bacillota</taxon>
        <taxon>Bacilli</taxon>
        <taxon>Bacillales</taxon>
        <taxon>Alicyclobacillaceae</taxon>
        <taxon>Alicyclobacillus</taxon>
    </lineage>
</organism>
<dbReference type="RefSeq" id="WP_268044365.1">
    <property type="nucleotide sequence ID" value="NZ_CP104064.1"/>
</dbReference>
<keyword evidence="1" id="KW-0812">Transmembrane</keyword>
<accession>A0ABY6Z435</accession>
<dbReference type="Proteomes" id="UP001164803">
    <property type="component" value="Chromosome"/>
</dbReference>
<name>A0ABY6Z435_9BACL</name>
<sequence length="135" mass="14507">MRALAISATMRTVDIWTAILLLTGQLTVSGVFLASGAMWFSLTGPILAYISSEGKTPHANALLDGIDIITALLLILGQITNIGPWRLLLLVYSASIRRCVDITIQSQAQKGPMDDSTCGLSEKLSPLFIPLSFCK</sequence>